<feature type="domain" description="Programmed cell death protein 2 C-terminal" evidence="2">
    <location>
        <begin position="348"/>
        <end position="513"/>
    </location>
</feature>
<feature type="compositionally biased region" description="Acidic residues" evidence="1">
    <location>
        <begin position="257"/>
        <end position="271"/>
    </location>
</feature>
<feature type="compositionally biased region" description="Acidic residues" evidence="1">
    <location>
        <begin position="65"/>
        <end position="79"/>
    </location>
</feature>
<dbReference type="PANTHER" id="PTHR47524:SF1">
    <property type="entry name" value="20S RRNA ACCUMULATION PROTEIN 4"/>
    <property type="match status" value="1"/>
</dbReference>
<dbReference type="InterPro" id="IPR007320">
    <property type="entry name" value="PDCD2_C"/>
</dbReference>
<reference evidence="3" key="1">
    <citation type="submission" date="2023-03" db="EMBL/GenBank/DDBJ databases">
        <title>Massive genome expansion in bonnet fungi (Mycena s.s.) driven by repeated elements and novel gene families across ecological guilds.</title>
        <authorList>
            <consortium name="Lawrence Berkeley National Laboratory"/>
            <person name="Harder C.B."/>
            <person name="Miyauchi S."/>
            <person name="Viragh M."/>
            <person name="Kuo A."/>
            <person name="Thoen E."/>
            <person name="Andreopoulos B."/>
            <person name="Lu D."/>
            <person name="Skrede I."/>
            <person name="Drula E."/>
            <person name="Henrissat B."/>
            <person name="Morin E."/>
            <person name="Kohler A."/>
            <person name="Barry K."/>
            <person name="LaButti K."/>
            <person name="Morin E."/>
            <person name="Salamov A."/>
            <person name="Lipzen A."/>
            <person name="Mereny Z."/>
            <person name="Hegedus B."/>
            <person name="Baldrian P."/>
            <person name="Stursova M."/>
            <person name="Weitz H."/>
            <person name="Taylor A."/>
            <person name="Grigoriev I.V."/>
            <person name="Nagy L.G."/>
            <person name="Martin F."/>
            <person name="Kauserud H."/>
        </authorList>
    </citation>
    <scope>NUCLEOTIDE SEQUENCE</scope>
    <source>
        <strain evidence="3">CBHHK182m</strain>
    </source>
</reference>
<comment type="caution">
    <text evidence="3">The sequence shown here is derived from an EMBL/GenBank/DDBJ whole genome shotgun (WGS) entry which is preliminary data.</text>
</comment>
<dbReference type="Pfam" id="PF04194">
    <property type="entry name" value="PDCD2_C"/>
    <property type="match status" value="1"/>
</dbReference>
<feature type="region of interest" description="Disordered" evidence="1">
    <location>
        <begin position="59"/>
        <end position="79"/>
    </location>
</feature>
<evidence type="ECO:0000256" key="1">
    <source>
        <dbReference type="SAM" id="MobiDB-lite"/>
    </source>
</evidence>
<dbReference type="EMBL" id="JARKIB010000092">
    <property type="protein sequence ID" value="KAJ7743147.1"/>
    <property type="molecule type" value="Genomic_DNA"/>
</dbReference>
<organism evidence="3 4">
    <name type="scientific">Mycena metata</name>
    <dbReference type="NCBI Taxonomy" id="1033252"/>
    <lineage>
        <taxon>Eukaryota</taxon>
        <taxon>Fungi</taxon>
        <taxon>Dikarya</taxon>
        <taxon>Basidiomycota</taxon>
        <taxon>Agaricomycotina</taxon>
        <taxon>Agaricomycetes</taxon>
        <taxon>Agaricomycetidae</taxon>
        <taxon>Agaricales</taxon>
        <taxon>Marasmiineae</taxon>
        <taxon>Mycenaceae</taxon>
        <taxon>Mycena</taxon>
    </lineage>
</organism>
<feature type="region of interest" description="Disordered" evidence="1">
    <location>
        <begin position="210"/>
        <end position="234"/>
    </location>
</feature>
<dbReference type="Proteomes" id="UP001215598">
    <property type="component" value="Unassembled WGS sequence"/>
</dbReference>
<evidence type="ECO:0000259" key="2">
    <source>
        <dbReference type="Pfam" id="PF04194"/>
    </source>
</evidence>
<feature type="region of interest" description="Disordered" evidence="1">
    <location>
        <begin position="252"/>
        <end position="271"/>
    </location>
</feature>
<evidence type="ECO:0000313" key="3">
    <source>
        <dbReference type="EMBL" id="KAJ7743147.1"/>
    </source>
</evidence>
<gene>
    <name evidence="3" type="ORF">B0H16DRAFT_1693594</name>
</gene>
<name>A0AAD7N3P0_9AGAR</name>
<dbReference type="GO" id="GO:0030490">
    <property type="term" value="P:maturation of SSU-rRNA"/>
    <property type="evidence" value="ECO:0007669"/>
    <property type="project" value="TreeGrafter"/>
</dbReference>
<protein>
    <submittedName>
        <fullName evidence="3">Programmed cell death protein 2</fullName>
    </submittedName>
</protein>
<accession>A0AAD7N3P0</accession>
<keyword evidence="4" id="KW-1185">Reference proteome</keyword>
<proteinExistence type="predicted"/>
<sequence length="515" mass="56035">MMRQFLDDESERSSGPVPGPCGILDDTQKNSIHAFLIFPFLSPFSSPFRTESDFLPTGLAMPPVADDEEWSDSDEEAGSDVETSVLLGTPDGPISAAADLADAAVSRMGGHPVRSTSPVYCCVEFDSFYTCPKAFLPSNEPPFSSSSCKTCSQPMELLVQMWCPFEKSPMDRALYVWGCAAAGCQSKDGSLRAWRGLRYDDEYAAKLEKKLAKKKPTPPEKSTPKTNPFSASGAANQTPFGLGAQIFGDAPASSVEAEGENSDAESDTASEEELLTALAATTLEESPWRSAPSYPPLYLSTCSEYLPAQPKPKLPPGVQVVDSLDDVGKGGKDVSWMAEAYENSLNVDQVFERFTKRVGFEGDQCVRYELEGTPLPYASDSVLDSLFPLSPAPLLPVTKAAFTVVPPAKRTYNPASIPPCPVCKSKRVFECQLMPNLINVLSTGDSKDQQKKLTDEERRKLVEQELKGSSSAGRRGMEWGTCLIFSCSKDCSLTDDGKEARESWREEAVFVQWGV</sequence>
<evidence type="ECO:0000313" key="4">
    <source>
        <dbReference type="Proteomes" id="UP001215598"/>
    </source>
</evidence>
<dbReference type="PANTHER" id="PTHR47524">
    <property type="entry name" value="20S RRNA ACCUMULATION PROTEIN 4"/>
    <property type="match status" value="1"/>
</dbReference>
<dbReference type="GO" id="GO:0005737">
    <property type="term" value="C:cytoplasm"/>
    <property type="evidence" value="ECO:0007669"/>
    <property type="project" value="InterPro"/>
</dbReference>
<feature type="region of interest" description="Disordered" evidence="1">
    <location>
        <begin position="1"/>
        <end position="24"/>
    </location>
</feature>
<dbReference type="AlphaFoldDB" id="A0AAD7N3P0"/>